<dbReference type="PROSITE" id="PS00330">
    <property type="entry name" value="HEMOLYSIN_CALCIUM"/>
    <property type="match status" value="4"/>
</dbReference>
<keyword evidence="4" id="KW-1185">Reference proteome</keyword>
<name>A0A1H3C2X6_9RHOB</name>
<sequence length="440" mass="44072">MATLQLDLAGDFSVGHLDQLLATTLTAPSETAMIHQDGGATTTFSGSFNNEGHYPDWTGTVSAVLHARDGVRALWMEGLNVAYPSVLTGFDYARFFIDALEYQDTIYGSAGADWLNGFADNDRIWGGAGHDTIEGGAGNDTIDGESGNDLFLADAAVSGDWIEGDDGIDTLSYAGITGAVTLNLGLTGAQNVEGGRVAGVENLIGGTAGDRLSGSAVANRIEGGLGHDLLSGLAGADELVGNAGDDRLDGGAGNDVLLGSAGRDWAVYGSGANVAVVLSAVAAQQTGEGVDRLSSIENLATGAGNDGLTGSAVANVLVAGAGSDVLVGAGGDDTLSGEAGLDRLFGNEGADWLAGGTGNDVLAGGAGADRFVFLPGDGADRVADFEDGLDRLVFDAPGPGPAAFQVIDQGPDAVVVCLGLRVLLSGVDHALISAADLAFV</sequence>
<keyword evidence="2" id="KW-0964">Secreted</keyword>
<dbReference type="Pfam" id="PF00353">
    <property type="entry name" value="HemolysinCabind"/>
    <property type="match status" value="4"/>
</dbReference>
<dbReference type="Proteomes" id="UP000182944">
    <property type="component" value="Unassembled WGS sequence"/>
</dbReference>
<comment type="subcellular location">
    <subcellularLocation>
        <location evidence="1">Secreted</location>
    </subcellularLocation>
</comment>
<dbReference type="OrthoDB" id="7768849at2"/>
<protein>
    <submittedName>
        <fullName evidence="3">Hemolysin-type calcium-binding repeat-containing protein</fullName>
    </submittedName>
</protein>
<dbReference type="InterPro" id="IPR018511">
    <property type="entry name" value="Hemolysin-typ_Ca-bd_CS"/>
</dbReference>
<evidence type="ECO:0000313" key="3">
    <source>
        <dbReference type="EMBL" id="SDX48268.1"/>
    </source>
</evidence>
<dbReference type="GO" id="GO:0005509">
    <property type="term" value="F:calcium ion binding"/>
    <property type="evidence" value="ECO:0007669"/>
    <property type="project" value="InterPro"/>
</dbReference>
<dbReference type="PRINTS" id="PR00313">
    <property type="entry name" value="CABNDNGRPT"/>
</dbReference>
<dbReference type="RefSeq" id="WP_052176560.1">
    <property type="nucleotide sequence ID" value="NZ_FNNA01000007.1"/>
</dbReference>
<dbReference type="Gene3D" id="2.150.10.10">
    <property type="entry name" value="Serralysin-like metalloprotease, C-terminal"/>
    <property type="match status" value="3"/>
</dbReference>
<dbReference type="PANTHER" id="PTHR38340">
    <property type="entry name" value="S-LAYER PROTEIN"/>
    <property type="match status" value="1"/>
</dbReference>
<accession>A0A1H3C2X6</accession>
<evidence type="ECO:0000313" key="4">
    <source>
        <dbReference type="Proteomes" id="UP000182944"/>
    </source>
</evidence>
<dbReference type="PANTHER" id="PTHR38340:SF1">
    <property type="entry name" value="S-LAYER PROTEIN"/>
    <property type="match status" value="1"/>
</dbReference>
<dbReference type="InterPro" id="IPR050557">
    <property type="entry name" value="RTX_toxin/Mannuronan_C5-epim"/>
</dbReference>
<dbReference type="SUPFAM" id="SSF51120">
    <property type="entry name" value="beta-Roll"/>
    <property type="match status" value="3"/>
</dbReference>
<dbReference type="GO" id="GO:0005576">
    <property type="term" value="C:extracellular region"/>
    <property type="evidence" value="ECO:0007669"/>
    <property type="project" value="UniProtKB-SubCell"/>
</dbReference>
<dbReference type="AlphaFoldDB" id="A0A1H3C2X6"/>
<gene>
    <name evidence="3" type="ORF">SAMN05444276_10776</name>
</gene>
<evidence type="ECO:0000256" key="2">
    <source>
        <dbReference type="ARBA" id="ARBA00022525"/>
    </source>
</evidence>
<dbReference type="InterPro" id="IPR001343">
    <property type="entry name" value="Hemolysn_Ca-bd"/>
</dbReference>
<reference evidence="4" key="1">
    <citation type="submission" date="2016-10" db="EMBL/GenBank/DDBJ databases">
        <authorList>
            <person name="Varghese N."/>
            <person name="Submissions S."/>
        </authorList>
    </citation>
    <scope>NUCLEOTIDE SEQUENCE [LARGE SCALE GENOMIC DNA]</scope>
    <source>
        <strain evidence="4">DSM 29303</strain>
    </source>
</reference>
<dbReference type="STRING" id="1545044.SAMN05444276_10776"/>
<dbReference type="EMBL" id="FNNA01000007">
    <property type="protein sequence ID" value="SDX48268.1"/>
    <property type="molecule type" value="Genomic_DNA"/>
</dbReference>
<dbReference type="InterPro" id="IPR011049">
    <property type="entry name" value="Serralysin-like_metalloprot_C"/>
</dbReference>
<proteinExistence type="predicted"/>
<evidence type="ECO:0000256" key="1">
    <source>
        <dbReference type="ARBA" id="ARBA00004613"/>
    </source>
</evidence>
<organism evidence="3 4">
    <name type="scientific">Paracoccus sanguinis</name>
    <dbReference type="NCBI Taxonomy" id="1545044"/>
    <lineage>
        <taxon>Bacteria</taxon>
        <taxon>Pseudomonadati</taxon>
        <taxon>Pseudomonadota</taxon>
        <taxon>Alphaproteobacteria</taxon>
        <taxon>Rhodobacterales</taxon>
        <taxon>Paracoccaceae</taxon>
        <taxon>Paracoccus</taxon>
    </lineage>
</organism>